<comment type="caution">
    <text evidence="2">The sequence shown here is derived from an EMBL/GenBank/DDBJ whole genome shotgun (WGS) entry which is preliminary data.</text>
</comment>
<keyword evidence="1" id="KW-0812">Transmembrane</keyword>
<evidence type="ECO:0000313" key="3">
    <source>
        <dbReference type="Proteomes" id="UP001205311"/>
    </source>
</evidence>
<name>A0ABT1HU66_STRSD</name>
<keyword evidence="3" id="KW-1185">Reference proteome</keyword>
<dbReference type="InterPro" id="IPR021315">
    <property type="entry name" value="Gap/Sap"/>
</dbReference>
<sequence length="250" mass="27165">MLGLLAGVFALALVDSINPSAFAVTIYLLLATRRPTSRVLAYVTGIFVAYFTVGLLLVLGLDVLKAKFSGYLDGPVAYGIQGVVGAVLLYYSFYPPGGKNKKPKDRTPRSLNHVAIFGLGLLISLVEFSTAFPYLGAIGMISTSGLPMVQWLPVLVIYNLIMIVPPLLMLVAYKLMGERIRGRLERMRDKIREGSRDTMLWIIGIVGFFLLANCLYHFKFFGMIDVPDEGGIRFGGVQVPVGAVLAVLGG</sequence>
<keyword evidence="1" id="KW-1133">Transmembrane helix</keyword>
<feature type="transmembrane region" description="Helical" evidence="1">
    <location>
        <begin position="114"/>
        <end position="135"/>
    </location>
</feature>
<feature type="transmembrane region" description="Helical" evidence="1">
    <location>
        <begin position="39"/>
        <end position="64"/>
    </location>
</feature>
<gene>
    <name evidence="2" type="ORF">LX15_002748</name>
</gene>
<evidence type="ECO:0000256" key="1">
    <source>
        <dbReference type="SAM" id="Phobius"/>
    </source>
</evidence>
<feature type="transmembrane region" description="Helical" evidence="1">
    <location>
        <begin position="198"/>
        <end position="218"/>
    </location>
</feature>
<dbReference type="EMBL" id="JAMTCP010000013">
    <property type="protein sequence ID" value="MCP2259047.1"/>
    <property type="molecule type" value="Genomic_DNA"/>
</dbReference>
<protein>
    <submittedName>
        <fullName evidence="2">Sap, sulfolipid-1-addressing protein</fullName>
    </submittedName>
</protein>
<dbReference type="Proteomes" id="UP001205311">
    <property type="component" value="Unassembled WGS sequence"/>
</dbReference>
<feature type="transmembrane region" description="Helical" evidence="1">
    <location>
        <begin position="6"/>
        <end position="30"/>
    </location>
</feature>
<dbReference type="RefSeq" id="WP_253669957.1">
    <property type="nucleotide sequence ID" value="NZ_JAMTCP010000013.1"/>
</dbReference>
<feature type="transmembrane region" description="Helical" evidence="1">
    <location>
        <begin position="230"/>
        <end position="248"/>
    </location>
</feature>
<evidence type="ECO:0000313" key="2">
    <source>
        <dbReference type="EMBL" id="MCP2259047.1"/>
    </source>
</evidence>
<feature type="transmembrane region" description="Helical" evidence="1">
    <location>
        <begin position="76"/>
        <end position="93"/>
    </location>
</feature>
<reference evidence="2 3" key="1">
    <citation type="submission" date="2022-06" db="EMBL/GenBank/DDBJ databases">
        <title>Genomic Encyclopedia of Archaeal and Bacterial Type Strains, Phase II (KMG-II): from individual species to whole genera.</title>
        <authorList>
            <person name="Goeker M."/>
        </authorList>
    </citation>
    <scope>NUCLEOTIDE SEQUENCE [LARGE SCALE GENOMIC DNA]</scope>
    <source>
        <strain evidence="2 3">DSM 40477</strain>
    </source>
</reference>
<dbReference type="Pfam" id="PF11139">
    <property type="entry name" value="SfLAP"/>
    <property type="match status" value="1"/>
</dbReference>
<organism evidence="2 3">
    <name type="scientific">Streptoalloteichus tenebrarius (strain ATCC 17920 / DSM 40477 / JCM 4838 / CBS 697.72 / NBRC 16177 / NCIMB 11028 / NRRL B-12390 / A12253. 1 / ISP 5477)</name>
    <name type="common">Streptomyces tenebrarius</name>
    <dbReference type="NCBI Taxonomy" id="1933"/>
    <lineage>
        <taxon>Bacteria</taxon>
        <taxon>Bacillati</taxon>
        <taxon>Actinomycetota</taxon>
        <taxon>Actinomycetes</taxon>
        <taxon>Pseudonocardiales</taxon>
        <taxon>Pseudonocardiaceae</taxon>
        <taxon>Streptoalloteichus</taxon>
    </lineage>
</organism>
<keyword evidence="1" id="KW-0472">Membrane</keyword>
<proteinExistence type="predicted"/>
<accession>A0ABT1HU66</accession>
<feature type="transmembrane region" description="Helical" evidence="1">
    <location>
        <begin position="155"/>
        <end position="177"/>
    </location>
</feature>